<feature type="region of interest" description="Disordered" evidence="1">
    <location>
        <begin position="317"/>
        <end position="337"/>
    </location>
</feature>
<proteinExistence type="predicted"/>
<name>A0A7S0L5X4_9EUKA</name>
<evidence type="ECO:0000256" key="1">
    <source>
        <dbReference type="SAM" id="MobiDB-lite"/>
    </source>
</evidence>
<evidence type="ECO:0000313" key="2">
    <source>
        <dbReference type="EMBL" id="CAD8601834.1"/>
    </source>
</evidence>
<sequence>MPLGRGVAASPSTGPIWTTPPAAAANGTMSDPMSSSYTMSVADACGLGAFYEQRQVDSVHITAAASVPVSSDFQPIGFPPIHNHHSQLIVSDTKDPVVDDPIFKQNGAAPMTEMLLLNHQDSTCAVSDLSCNIKSFPKGASASISKKLVYGGMFNDVRPAGSPPAAFYVDVGIAVAAEPTAHAVVQVRLGSIAYGMGYLPQITFMTIPIPASLPASVYWVTWKVAFSGRALNIWLHTHAGFGYRATWVVGGSADALGLKELPWVQGSIWSHECSLQRVPAVPMEAIKTSILDAIQQKGLAMRSCMGARPASYTRGMATCSPTGRASKGPTDSSRAIR</sequence>
<organism evidence="2">
    <name type="scientific">Coccolithus braarudii</name>
    <dbReference type="NCBI Taxonomy" id="221442"/>
    <lineage>
        <taxon>Eukaryota</taxon>
        <taxon>Haptista</taxon>
        <taxon>Haptophyta</taxon>
        <taxon>Prymnesiophyceae</taxon>
        <taxon>Coccolithales</taxon>
        <taxon>Coccolithaceae</taxon>
        <taxon>Coccolithus</taxon>
    </lineage>
</organism>
<dbReference type="AlphaFoldDB" id="A0A7S0L5X4"/>
<accession>A0A7S0L5X4</accession>
<dbReference type="EMBL" id="HBEY01010631">
    <property type="protein sequence ID" value="CAD8601834.1"/>
    <property type="molecule type" value="Transcribed_RNA"/>
</dbReference>
<reference evidence="2" key="1">
    <citation type="submission" date="2021-01" db="EMBL/GenBank/DDBJ databases">
        <authorList>
            <person name="Corre E."/>
            <person name="Pelletier E."/>
            <person name="Niang G."/>
            <person name="Scheremetjew M."/>
            <person name="Finn R."/>
            <person name="Kale V."/>
            <person name="Holt S."/>
            <person name="Cochrane G."/>
            <person name="Meng A."/>
            <person name="Brown T."/>
            <person name="Cohen L."/>
        </authorList>
    </citation>
    <scope>NUCLEOTIDE SEQUENCE</scope>
    <source>
        <strain evidence="2">PLY182g</strain>
    </source>
</reference>
<gene>
    <name evidence="2" type="ORF">CPEL01642_LOCUS5165</name>
</gene>
<protein>
    <submittedName>
        <fullName evidence="2">Uncharacterized protein</fullName>
    </submittedName>
</protein>
<feature type="compositionally biased region" description="Polar residues" evidence="1">
    <location>
        <begin position="319"/>
        <end position="337"/>
    </location>
</feature>